<accession>A0A3S0T4D7</accession>
<dbReference type="RefSeq" id="WP_126922519.1">
    <property type="nucleotide sequence ID" value="NZ_ML133691.1"/>
</dbReference>
<reference evidence="2" key="1">
    <citation type="submission" date="2018-11" db="EMBL/GenBank/DDBJ databases">
        <title>Rhizobium chutanense sp. nov., isolated from root nodules of Phaseolus vulgaris in China.</title>
        <authorList>
            <person name="Huo Y."/>
        </authorList>
    </citation>
    <scope>NUCLEOTIDE SEQUENCE [LARGE SCALE GENOMIC DNA]</scope>
    <source>
        <strain evidence="2">CCBAU 65647</strain>
    </source>
</reference>
<sequence length="62" mass="6687">MDITLLADAEAFRREAQPFATGAVSFEAAKAGIPNRSREGLPATAKLVLIEAMSLILCKRVR</sequence>
<keyword evidence="2" id="KW-1185">Reference proteome</keyword>
<evidence type="ECO:0000313" key="2">
    <source>
        <dbReference type="Proteomes" id="UP000278823"/>
    </source>
</evidence>
<comment type="caution">
    <text evidence="1">The sequence shown here is derived from an EMBL/GenBank/DDBJ whole genome shotgun (WGS) entry which is preliminary data.</text>
</comment>
<protein>
    <submittedName>
        <fullName evidence="1">Uncharacterized protein</fullName>
    </submittedName>
</protein>
<dbReference type="AlphaFoldDB" id="A0A3S0T4D7"/>
<dbReference type="EMBL" id="RJTH01000006">
    <property type="protein sequence ID" value="RUM24036.1"/>
    <property type="molecule type" value="Genomic_DNA"/>
</dbReference>
<organism evidence="1 2">
    <name type="scientific">Rhizobium vallis</name>
    <dbReference type="NCBI Taxonomy" id="634290"/>
    <lineage>
        <taxon>Bacteria</taxon>
        <taxon>Pseudomonadati</taxon>
        <taxon>Pseudomonadota</taxon>
        <taxon>Alphaproteobacteria</taxon>
        <taxon>Hyphomicrobiales</taxon>
        <taxon>Rhizobiaceae</taxon>
        <taxon>Rhizobium/Agrobacterium group</taxon>
        <taxon>Rhizobium</taxon>
    </lineage>
</organism>
<dbReference type="OrthoDB" id="9914082at2"/>
<evidence type="ECO:0000313" key="1">
    <source>
        <dbReference type="EMBL" id="RUM24036.1"/>
    </source>
</evidence>
<proteinExistence type="predicted"/>
<name>A0A3S0T4D7_9HYPH</name>
<gene>
    <name evidence="1" type="ORF">EFQ99_18945</name>
</gene>
<dbReference type="Proteomes" id="UP000278823">
    <property type="component" value="Unassembled WGS sequence"/>
</dbReference>